<dbReference type="AlphaFoldDB" id="A0A3B0S555"/>
<feature type="non-terminal residue" evidence="2">
    <location>
        <position position="1"/>
    </location>
</feature>
<evidence type="ECO:0000256" key="1">
    <source>
        <dbReference type="SAM" id="Phobius"/>
    </source>
</evidence>
<feature type="transmembrane region" description="Helical" evidence="1">
    <location>
        <begin position="149"/>
        <end position="173"/>
    </location>
</feature>
<dbReference type="EMBL" id="UOEI01000040">
    <property type="protein sequence ID" value="VAV90495.1"/>
    <property type="molecule type" value="Genomic_DNA"/>
</dbReference>
<dbReference type="InterPro" id="IPR025498">
    <property type="entry name" value="DUF4389"/>
</dbReference>
<reference evidence="2" key="1">
    <citation type="submission" date="2018-06" db="EMBL/GenBank/DDBJ databases">
        <authorList>
            <person name="Zhirakovskaya E."/>
        </authorList>
    </citation>
    <scope>NUCLEOTIDE SEQUENCE</scope>
</reference>
<proteinExistence type="predicted"/>
<keyword evidence="1" id="KW-0812">Transmembrane</keyword>
<keyword evidence="1" id="KW-0472">Membrane</keyword>
<evidence type="ECO:0008006" key="3">
    <source>
        <dbReference type="Google" id="ProtNLM"/>
    </source>
</evidence>
<sequence>SPYPVDFVVPVDDEYRSRGLAALGLIAFAKALLLIPHIFLLLAYGIAVQFIVWIGYWYILITGGTPLWVENFEMIFLEWTSRVFAWFTSATDVYPTFGTDEHHPAQVLVEAPPEPRNRVLAALGIVLIRPLLAVPHLFVLLWLTLGTLFLAWFGYLMILINGTLPLSLHWYFVGFHRWWARTWAWMAGLTDEYPPFTLKR</sequence>
<feature type="transmembrane region" description="Helical" evidence="1">
    <location>
        <begin position="119"/>
        <end position="143"/>
    </location>
</feature>
<organism evidence="2">
    <name type="scientific">hydrothermal vent metagenome</name>
    <dbReference type="NCBI Taxonomy" id="652676"/>
    <lineage>
        <taxon>unclassified sequences</taxon>
        <taxon>metagenomes</taxon>
        <taxon>ecological metagenomes</taxon>
    </lineage>
</organism>
<name>A0A3B0S555_9ZZZZ</name>
<gene>
    <name evidence="2" type="ORF">MNBD_ACTINO01-453</name>
</gene>
<accession>A0A3B0S555</accession>
<feature type="transmembrane region" description="Helical" evidence="1">
    <location>
        <begin position="50"/>
        <end position="69"/>
    </location>
</feature>
<dbReference type="Pfam" id="PF14333">
    <property type="entry name" value="DUF4389"/>
    <property type="match status" value="2"/>
</dbReference>
<feature type="transmembrane region" description="Helical" evidence="1">
    <location>
        <begin position="20"/>
        <end position="44"/>
    </location>
</feature>
<keyword evidence="1" id="KW-1133">Transmembrane helix</keyword>
<evidence type="ECO:0000313" key="2">
    <source>
        <dbReference type="EMBL" id="VAV90495.1"/>
    </source>
</evidence>
<protein>
    <recommendedName>
        <fullName evidence="3">DUF4389 domain-containing protein</fullName>
    </recommendedName>
</protein>